<sequence>MKKSLDQGQFSPQILELGVNTLSTSILLEDFISKLFKYEFDKCSSSSISHC</sequence>
<accession>A0A9K3EPT6</accession>
<dbReference type="EMBL" id="MNCJ02000328">
    <property type="protein sequence ID" value="KAF5776029.1"/>
    <property type="molecule type" value="Genomic_DNA"/>
</dbReference>
<keyword evidence="2" id="KW-1185">Reference proteome</keyword>
<dbReference type="Proteomes" id="UP000215914">
    <property type="component" value="Unassembled WGS sequence"/>
</dbReference>
<gene>
    <name evidence="1" type="ORF">HanXRQr2_Chr13g0618731</name>
</gene>
<protein>
    <submittedName>
        <fullName evidence="1">Uncharacterized protein</fullName>
    </submittedName>
</protein>
<organism evidence="1 2">
    <name type="scientific">Helianthus annuus</name>
    <name type="common">Common sunflower</name>
    <dbReference type="NCBI Taxonomy" id="4232"/>
    <lineage>
        <taxon>Eukaryota</taxon>
        <taxon>Viridiplantae</taxon>
        <taxon>Streptophyta</taxon>
        <taxon>Embryophyta</taxon>
        <taxon>Tracheophyta</taxon>
        <taxon>Spermatophyta</taxon>
        <taxon>Magnoliopsida</taxon>
        <taxon>eudicotyledons</taxon>
        <taxon>Gunneridae</taxon>
        <taxon>Pentapetalae</taxon>
        <taxon>asterids</taxon>
        <taxon>campanulids</taxon>
        <taxon>Asterales</taxon>
        <taxon>Asteraceae</taxon>
        <taxon>Asteroideae</taxon>
        <taxon>Heliantheae alliance</taxon>
        <taxon>Heliantheae</taxon>
        <taxon>Helianthus</taxon>
    </lineage>
</organism>
<comment type="caution">
    <text evidence="1">The sequence shown here is derived from an EMBL/GenBank/DDBJ whole genome shotgun (WGS) entry which is preliminary data.</text>
</comment>
<reference evidence="1" key="1">
    <citation type="journal article" date="2017" name="Nature">
        <title>The sunflower genome provides insights into oil metabolism, flowering and Asterid evolution.</title>
        <authorList>
            <person name="Badouin H."/>
            <person name="Gouzy J."/>
            <person name="Grassa C.J."/>
            <person name="Murat F."/>
            <person name="Staton S.E."/>
            <person name="Cottret L."/>
            <person name="Lelandais-Briere C."/>
            <person name="Owens G.L."/>
            <person name="Carrere S."/>
            <person name="Mayjonade B."/>
            <person name="Legrand L."/>
            <person name="Gill N."/>
            <person name="Kane N.C."/>
            <person name="Bowers J.E."/>
            <person name="Hubner S."/>
            <person name="Bellec A."/>
            <person name="Berard A."/>
            <person name="Berges H."/>
            <person name="Blanchet N."/>
            <person name="Boniface M.C."/>
            <person name="Brunel D."/>
            <person name="Catrice O."/>
            <person name="Chaidir N."/>
            <person name="Claudel C."/>
            <person name="Donnadieu C."/>
            <person name="Faraut T."/>
            <person name="Fievet G."/>
            <person name="Helmstetter N."/>
            <person name="King M."/>
            <person name="Knapp S.J."/>
            <person name="Lai Z."/>
            <person name="Le Paslier M.C."/>
            <person name="Lippi Y."/>
            <person name="Lorenzon L."/>
            <person name="Mandel J.R."/>
            <person name="Marage G."/>
            <person name="Marchand G."/>
            <person name="Marquand E."/>
            <person name="Bret-Mestries E."/>
            <person name="Morien E."/>
            <person name="Nambeesan S."/>
            <person name="Nguyen T."/>
            <person name="Pegot-Espagnet P."/>
            <person name="Pouilly N."/>
            <person name="Raftis F."/>
            <person name="Sallet E."/>
            <person name="Schiex T."/>
            <person name="Thomas J."/>
            <person name="Vandecasteele C."/>
            <person name="Vares D."/>
            <person name="Vear F."/>
            <person name="Vautrin S."/>
            <person name="Crespi M."/>
            <person name="Mangin B."/>
            <person name="Burke J.M."/>
            <person name="Salse J."/>
            <person name="Munos S."/>
            <person name="Vincourt P."/>
            <person name="Rieseberg L.H."/>
            <person name="Langlade N.B."/>
        </authorList>
    </citation>
    <scope>NUCLEOTIDE SEQUENCE</scope>
    <source>
        <tissue evidence="1">Leaves</tissue>
    </source>
</reference>
<dbReference type="AlphaFoldDB" id="A0A9K3EPT6"/>
<name>A0A9K3EPT6_HELAN</name>
<evidence type="ECO:0000313" key="2">
    <source>
        <dbReference type="Proteomes" id="UP000215914"/>
    </source>
</evidence>
<reference evidence="1" key="2">
    <citation type="submission" date="2020-06" db="EMBL/GenBank/DDBJ databases">
        <title>Helianthus annuus Genome sequencing and assembly Release 2.</title>
        <authorList>
            <person name="Gouzy J."/>
            <person name="Langlade N."/>
            <person name="Munos S."/>
        </authorList>
    </citation>
    <scope>NUCLEOTIDE SEQUENCE</scope>
    <source>
        <tissue evidence="1">Leaves</tissue>
    </source>
</reference>
<evidence type="ECO:0000313" key="1">
    <source>
        <dbReference type="EMBL" id="KAF5776029.1"/>
    </source>
</evidence>
<proteinExistence type="predicted"/>
<dbReference type="Gramene" id="mRNA:HanXRQr2_Chr13g0618731">
    <property type="protein sequence ID" value="CDS:HanXRQr2_Chr13g0618731.1"/>
    <property type="gene ID" value="HanXRQr2_Chr13g0618731"/>
</dbReference>